<dbReference type="AlphaFoldDB" id="A0A972GXD5"/>
<reference evidence="2" key="1">
    <citation type="submission" date="2019-10" db="EMBL/GenBank/DDBJ databases">
        <title>Description of Paenibacillus glebae sp. nov.</title>
        <authorList>
            <person name="Carlier A."/>
            <person name="Qi S."/>
        </authorList>
    </citation>
    <scope>NUCLEOTIDE SEQUENCE</scope>
    <source>
        <strain evidence="2">LMG 31456</strain>
    </source>
</reference>
<feature type="chain" id="PRO_5039248783" evidence="1">
    <location>
        <begin position="23"/>
        <end position="426"/>
    </location>
</feature>
<comment type="caution">
    <text evidence="2">The sequence shown here is derived from an EMBL/GenBank/DDBJ whole genome shotgun (WGS) entry which is preliminary data.</text>
</comment>
<accession>A0A972GXD5</accession>
<keyword evidence="1" id="KW-0732">Signal</keyword>
<dbReference type="Proteomes" id="UP000641588">
    <property type="component" value="Unassembled WGS sequence"/>
</dbReference>
<evidence type="ECO:0000256" key="1">
    <source>
        <dbReference type="SAM" id="SignalP"/>
    </source>
</evidence>
<name>A0A972GXD5_9BACL</name>
<protein>
    <submittedName>
        <fullName evidence="2">Uncharacterized protein</fullName>
    </submittedName>
</protein>
<sequence>MKGRASKLAVAAFLLLGGLTGAGGKAKAIDTFITTNLVVVEGTNILDDYSKPDSIAGSITGTQNVEVACEPREQGWQGCATSNGSGASYEGKDYILVKTSLGNKWIEDDGRIVYGYYKEMDREITLVDDMKLYEQPVGMKSYDQADQPKDTGQMLAPQKVHVTASVSYMHKWVRTGRGMVESTGTWYRVHTSWMGDKWILDPFIAEDVKEQPTDALIKLTGEEMLYDYPYSSTGRGVKANPGVVQPIAGSIFNMKTVIVEWFKIKQNDGTVKWVQMDPEKNEEWSKFSLPNEKVKIRTATRYFDSKWENPLELQDWLQPGDYVADEADNGWVHVQTPEGWKWLNLQRAPLERPEGIQASQDTVMLTPETKTYYFPLTGEISHEKGTFGNQEAQAFEKWTSPQGENWYHISTYSGIVWLPEKPLPEK</sequence>
<keyword evidence="3" id="KW-1185">Reference proteome</keyword>
<evidence type="ECO:0000313" key="3">
    <source>
        <dbReference type="Proteomes" id="UP000641588"/>
    </source>
</evidence>
<dbReference type="RefSeq" id="WP_171652836.1">
    <property type="nucleotide sequence ID" value="NZ_WHOD01000059.1"/>
</dbReference>
<dbReference type="EMBL" id="WHOD01000059">
    <property type="protein sequence ID" value="NOU94620.1"/>
    <property type="molecule type" value="Genomic_DNA"/>
</dbReference>
<organism evidence="2 3">
    <name type="scientific">Paenibacillus foliorum</name>
    <dbReference type="NCBI Taxonomy" id="2654974"/>
    <lineage>
        <taxon>Bacteria</taxon>
        <taxon>Bacillati</taxon>
        <taxon>Bacillota</taxon>
        <taxon>Bacilli</taxon>
        <taxon>Bacillales</taxon>
        <taxon>Paenibacillaceae</taxon>
        <taxon>Paenibacillus</taxon>
    </lineage>
</organism>
<proteinExistence type="predicted"/>
<evidence type="ECO:0000313" key="2">
    <source>
        <dbReference type="EMBL" id="NOU94620.1"/>
    </source>
</evidence>
<feature type="signal peptide" evidence="1">
    <location>
        <begin position="1"/>
        <end position="22"/>
    </location>
</feature>
<gene>
    <name evidence="2" type="ORF">GC093_15525</name>
</gene>